<dbReference type="InterPro" id="IPR007110">
    <property type="entry name" value="Ig-like_dom"/>
</dbReference>
<dbReference type="GO" id="GO:0002232">
    <property type="term" value="P:leukocyte chemotaxis involved in inflammatory response"/>
    <property type="evidence" value="ECO:0007669"/>
    <property type="project" value="Ensembl"/>
</dbReference>
<dbReference type="OrthoDB" id="9835793at2759"/>
<dbReference type="InterPro" id="IPR013151">
    <property type="entry name" value="Immunoglobulin_dom"/>
</dbReference>
<dbReference type="GO" id="GO:0038023">
    <property type="term" value="F:signaling receptor activity"/>
    <property type="evidence" value="ECO:0007669"/>
    <property type="project" value="Ensembl"/>
</dbReference>
<dbReference type="GO" id="GO:0002277">
    <property type="term" value="P:myeloid dendritic cell activation involved in immune response"/>
    <property type="evidence" value="ECO:0007669"/>
    <property type="project" value="Ensembl"/>
</dbReference>
<dbReference type="Gene3D" id="2.60.40.10">
    <property type="entry name" value="Immunoglobulins"/>
    <property type="match status" value="2"/>
</dbReference>
<dbReference type="GO" id="GO:0001779">
    <property type="term" value="P:natural killer cell differentiation"/>
    <property type="evidence" value="ECO:0007669"/>
    <property type="project" value="Ensembl"/>
</dbReference>
<dbReference type="GO" id="GO:0032689">
    <property type="term" value="P:negative regulation of type II interferon production"/>
    <property type="evidence" value="ECO:0007669"/>
    <property type="project" value="Ensembl"/>
</dbReference>
<dbReference type="PROSITE" id="PS50835">
    <property type="entry name" value="IG_LIKE"/>
    <property type="match status" value="1"/>
</dbReference>
<keyword evidence="7" id="KW-1133">Transmembrane helix</keyword>
<dbReference type="GO" id="GO:0031338">
    <property type="term" value="P:regulation of vesicle fusion"/>
    <property type="evidence" value="ECO:0007669"/>
    <property type="project" value="Ensembl"/>
</dbReference>
<dbReference type="GO" id="GO:0001618">
    <property type="term" value="F:virus receptor activity"/>
    <property type="evidence" value="ECO:0007669"/>
    <property type="project" value="Ensembl"/>
</dbReference>
<dbReference type="GeneTree" id="ENSGT01030000234540"/>
<dbReference type="GeneID" id="105862713"/>
<dbReference type="GO" id="GO:2000510">
    <property type="term" value="P:positive regulation of dendritic cell chemotaxis"/>
    <property type="evidence" value="ECO:0007669"/>
    <property type="project" value="Ensembl"/>
</dbReference>
<evidence type="ECO:0000256" key="3">
    <source>
        <dbReference type="ARBA" id="ARBA00023136"/>
    </source>
</evidence>
<dbReference type="GO" id="GO:0010759">
    <property type="term" value="P:positive regulation of macrophage chemotaxis"/>
    <property type="evidence" value="ECO:0007669"/>
    <property type="project" value="Ensembl"/>
</dbReference>
<dbReference type="CTD" id="6504"/>
<keyword evidence="3 7" id="KW-0472">Membrane</keyword>
<keyword evidence="5" id="KW-0325">Glycoprotein</keyword>
<keyword evidence="4" id="KW-1015">Disulfide bond</keyword>
<dbReference type="GO" id="GO:0032729">
    <property type="term" value="P:positive regulation of type II interferon production"/>
    <property type="evidence" value="ECO:0007669"/>
    <property type="project" value="Ensembl"/>
</dbReference>
<evidence type="ECO:0000256" key="2">
    <source>
        <dbReference type="ARBA" id="ARBA00022729"/>
    </source>
</evidence>
<dbReference type="InterPro" id="IPR013783">
    <property type="entry name" value="Ig-like_fold"/>
</dbReference>
<reference evidence="10" key="1">
    <citation type="submission" date="2016-12" db="EMBL/GenBank/DDBJ databases">
        <title>Mouse lemur reference genome and diversity panel.</title>
        <authorList>
            <person name="Harris R."/>
            <person name="Larsen P."/>
            <person name="Liu Y."/>
            <person name="Hughes D.S."/>
            <person name="Murali S."/>
            <person name="Raveendran M."/>
            <person name="Korchina V."/>
            <person name="Wang M."/>
            <person name="Jhangiani S."/>
            <person name="Bandaranaike D."/>
            <person name="Bellair M."/>
            <person name="Blankenburg K."/>
            <person name="Chao H."/>
            <person name="Dahdouli M."/>
            <person name="Dinh H."/>
            <person name="Doddapaneni H."/>
            <person name="English A."/>
            <person name="Firestine M."/>
            <person name="Gnanaolivu R."/>
            <person name="Gross S."/>
            <person name="Hernandez B."/>
            <person name="Javaid M."/>
            <person name="Jayaseelan J."/>
            <person name="Jones J."/>
            <person name="Khan Z."/>
            <person name="Kovar C."/>
            <person name="Kurapati P."/>
            <person name="Le B."/>
            <person name="Lee S."/>
            <person name="Li M."/>
            <person name="Mathew T."/>
            <person name="Narasimhan A."/>
            <person name="Ngo D."/>
            <person name="Nguyen L."/>
            <person name="Okwuonu G."/>
            <person name="Ongeri F."/>
            <person name="Osuji N."/>
            <person name="Pu L.-L."/>
            <person name="Puazo M."/>
            <person name="Quiroz J."/>
            <person name="Raj R."/>
            <person name="Rajbhandari K."/>
            <person name="Reid J.G."/>
            <person name="Santibanez J."/>
            <person name="Sexton D."/>
            <person name="Skinner E."/>
            <person name="Vee V."/>
            <person name="Weissenberger G."/>
            <person name="Wu Y."/>
            <person name="Xin Y."/>
            <person name="Han Y."/>
            <person name="Campbell C."/>
            <person name="Brown A."/>
            <person name="Sullivan B."/>
            <person name="Shelton J."/>
            <person name="Brown S."/>
            <person name="Dudchenko O."/>
            <person name="Machol I."/>
            <person name="Durand N."/>
            <person name="Shamim M."/>
            <person name="Lieberman A."/>
            <person name="Muzny D.M."/>
            <person name="Richards S."/>
            <person name="Yoder A."/>
            <person name="Worley K.C."/>
            <person name="Rogers J."/>
            <person name="Gibbs R.A."/>
        </authorList>
    </citation>
    <scope>NUCLEOTIDE SEQUENCE [LARGE SCALE GENOMIC DNA]</scope>
</reference>
<dbReference type="Proteomes" id="UP000694394">
    <property type="component" value="Chromosome 2"/>
</dbReference>
<evidence type="ECO:0000256" key="4">
    <source>
        <dbReference type="ARBA" id="ARBA00023157"/>
    </source>
</evidence>
<dbReference type="EMBL" id="ABDC03003099">
    <property type="status" value="NOT_ANNOTATED_CDS"/>
    <property type="molecule type" value="Genomic_DNA"/>
</dbReference>
<evidence type="ECO:0000256" key="6">
    <source>
        <dbReference type="ARBA" id="ARBA00023319"/>
    </source>
</evidence>
<accession>A0A8B7F9H2</accession>
<dbReference type="KEGG" id="mmur:105862713"/>
<dbReference type="InterPro" id="IPR015631">
    <property type="entry name" value="CD2/SLAM_rcpt"/>
</dbReference>
<reference evidence="10" key="3">
    <citation type="submission" date="2025-09" db="UniProtKB">
        <authorList>
            <consortium name="Ensembl"/>
        </authorList>
    </citation>
    <scope>IDENTIFICATION</scope>
</reference>
<organism evidence="10 11">
    <name type="scientific">Microcebus murinus</name>
    <name type="common">Gray mouse lemur</name>
    <name type="synonym">Lemur murinus</name>
    <dbReference type="NCBI Taxonomy" id="30608"/>
    <lineage>
        <taxon>Eukaryota</taxon>
        <taxon>Metazoa</taxon>
        <taxon>Chordata</taxon>
        <taxon>Craniata</taxon>
        <taxon>Vertebrata</taxon>
        <taxon>Euteleostomi</taxon>
        <taxon>Mammalia</taxon>
        <taxon>Eutheria</taxon>
        <taxon>Euarchontoglires</taxon>
        <taxon>Primates</taxon>
        <taxon>Strepsirrhini</taxon>
        <taxon>Lemuriformes</taxon>
        <taxon>Cheirogaleidae</taxon>
        <taxon>Microcebus</taxon>
    </lineage>
</organism>
<dbReference type="GO" id="GO:0045335">
    <property type="term" value="C:phagocytic vesicle"/>
    <property type="evidence" value="ECO:0007669"/>
    <property type="project" value="Ensembl"/>
</dbReference>
<name>A0A8B7F9H2_MICMU</name>
<dbReference type="AlphaFoldDB" id="A0A8B7F9H2"/>
<keyword evidence="7" id="KW-0812">Transmembrane</keyword>
<dbReference type="GO" id="GO:0032715">
    <property type="term" value="P:negative regulation of interleukin-6 production"/>
    <property type="evidence" value="ECO:0007669"/>
    <property type="project" value="Ensembl"/>
</dbReference>
<protein>
    <submittedName>
        <fullName evidence="10">Signaling lymphocytic activation molecule family member 1</fullName>
    </submittedName>
</protein>
<feature type="transmembrane region" description="Helical" evidence="7">
    <location>
        <begin position="239"/>
        <end position="264"/>
    </location>
</feature>
<feature type="domain" description="Ig-like" evidence="9">
    <location>
        <begin position="144"/>
        <end position="223"/>
    </location>
</feature>
<evidence type="ECO:0000256" key="5">
    <source>
        <dbReference type="ARBA" id="ARBA00023180"/>
    </source>
</evidence>
<dbReference type="EMBL" id="ABDC03003098">
    <property type="status" value="NOT_ANNOTATED_CDS"/>
    <property type="molecule type" value="Genomic_DNA"/>
</dbReference>
<keyword evidence="11" id="KW-1185">Reference proteome</keyword>
<gene>
    <name evidence="10" type="primary">SLAMF1</name>
</gene>
<evidence type="ECO:0000259" key="9">
    <source>
        <dbReference type="PROSITE" id="PS50835"/>
    </source>
</evidence>
<dbReference type="GO" id="GO:0042169">
    <property type="term" value="F:SH2 domain binding"/>
    <property type="evidence" value="ECO:0007669"/>
    <property type="project" value="Ensembl"/>
</dbReference>
<feature type="signal peptide" evidence="8">
    <location>
        <begin position="1"/>
        <end position="24"/>
    </location>
</feature>
<evidence type="ECO:0000256" key="7">
    <source>
        <dbReference type="SAM" id="Phobius"/>
    </source>
</evidence>
<dbReference type="RefSeq" id="XP_012604678.1">
    <property type="nucleotide sequence ID" value="XM_012749224.2"/>
</dbReference>
<dbReference type="Ensembl" id="ENSMICT00000030742.2">
    <property type="protein sequence ID" value="ENSMICP00000036074.1"/>
    <property type="gene ID" value="ENSMICG00000029784.2"/>
</dbReference>
<dbReference type="Pfam" id="PF06214">
    <property type="entry name" value="SLAM"/>
    <property type="match status" value="1"/>
</dbReference>
<evidence type="ECO:0000313" key="10">
    <source>
        <dbReference type="Ensembl" id="ENSMICP00000036074.1"/>
    </source>
</evidence>
<dbReference type="GO" id="GO:0042802">
    <property type="term" value="F:identical protein binding"/>
    <property type="evidence" value="ECO:0007669"/>
    <property type="project" value="Ensembl"/>
</dbReference>
<sequence>MDPKGLLSLTFLLFLSLAFERSYGTGTGVMNCPKILRQLGRNVLLPLTQKGISKSMNKSIHIIVTVATSPESSVKTKIVSLDPSKGGPPRFLKDRYKFYREDLQLEILDSRKEDEGWYSMTLEKNDSVQHFCLQLKLYEQVSTPEIKVLNQTQDNGTCTLTLACTVEKGDGVAYSWSEEVDTHPLSPANSSHLLSITLGPQHADSTYICTASNPISNSSKAIIPWSRCSLGPLEPSPQWGLYAGLFLGGVIGVVMILEVVILLFKRRGKTDHYQPTKEAKSLTIYAQVQKPGTLQKKPDPLPAQNPCTTIYVAATEPVPECVQETNPITVYASVTLPES</sequence>
<keyword evidence="6" id="KW-0393">Immunoglobulin domain</keyword>
<dbReference type="GO" id="GO:0032720">
    <property type="term" value="P:negative regulation of tumor necrosis factor production"/>
    <property type="evidence" value="ECO:0007669"/>
    <property type="project" value="Ensembl"/>
</dbReference>
<dbReference type="GO" id="GO:0001787">
    <property type="term" value="P:natural killer cell proliferation"/>
    <property type="evidence" value="ECO:0007669"/>
    <property type="project" value="Ensembl"/>
</dbReference>
<dbReference type="GO" id="GO:2000349">
    <property type="term" value="P:negative regulation of CD40 signaling pathway"/>
    <property type="evidence" value="ECO:0007669"/>
    <property type="project" value="Ensembl"/>
</dbReference>
<dbReference type="PANTHER" id="PTHR12080">
    <property type="entry name" value="SIGNALING LYMPHOCYTIC ACTIVATION MOLECULE"/>
    <property type="match status" value="1"/>
</dbReference>
<dbReference type="Pfam" id="PF00047">
    <property type="entry name" value="ig"/>
    <property type="match status" value="1"/>
</dbReference>
<dbReference type="GO" id="GO:2000556">
    <property type="term" value="P:positive regulation of T-helper 1 cell cytokine production"/>
    <property type="evidence" value="ECO:0007669"/>
    <property type="project" value="Ensembl"/>
</dbReference>
<evidence type="ECO:0000256" key="8">
    <source>
        <dbReference type="SAM" id="SignalP"/>
    </source>
</evidence>
<dbReference type="GO" id="GO:0070374">
    <property type="term" value="P:positive regulation of ERK1 and ERK2 cascade"/>
    <property type="evidence" value="ECO:0007669"/>
    <property type="project" value="Ensembl"/>
</dbReference>
<reference evidence="10" key="2">
    <citation type="submission" date="2025-08" db="UniProtKB">
        <authorList>
            <consortium name="Ensembl"/>
        </authorList>
    </citation>
    <scope>IDENTIFICATION</scope>
</reference>
<dbReference type="GO" id="GO:0032695">
    <property type="term" value="P:negative regulation of interleukin-12 production"/>
    <property type="evidence" value="ECO:0007669"/>
    <property type="project" value="Ensembl"/>
</dbReference>
<proteinExistence type="predicted"/>
<dbReference type="GO" id="GO:0009897">
    <property type="term" value="C:external side of plasma membrane"/>
    <property type="evidence" value="ECO:0007669"/>
    <property type="project" value="Ensembl"/>
</dbReference>
<feature type="chain" id="PRO_5044133544" evidence="8">
    <location>
        <begin position="25"/>
        <end position="339"/>
    </location>
</feature>
<comment type="subcellular location">
    <subcellularLocation>
        <location evidence="1">Membrane</location>
    </subcellularLocation>
</comment>
<keyword evidence="2 8" id="KW-0732">Signal</keyword>
<dbReference type="GO" id="GO:0042104">
    <property type="term" value="P:positive regulation of activated T cell proliferation"/>
    <property type="evidence" value="ECO:0007669"/>
    <property type="project" value="Ensembl"/>
</dbReference>
<evidence type="ECO:0000313" key="11">
    <source>
        <dbReference type="Proteomes" id="UP000694394"/>
    </source>
</evidence>
<dbReference type="PANTHER" id="PTHR12080:SF49">
    <property type="entry name" value="SIGNALING LYMPHOCYTIC ACTIVATION MOLECULE"/>
    <property type="match status" value="1"/>
</dbReference>
<dbReference type="GO" id="GO:0046330">
    <property type="term" value="P:positive regulation of JNK cascade"/>
    <property type="evidence" value="ECO:0007669"/>
    <property type="project" value="Ensembl"/>
</dbReference>
<dbReference type="InterPro" id="IPR010407">
    <property type="entry name" value="Sig_lymph_act_molc_N"/>
</dbReference>
<evidence type="ECO:0000256" key="1">
    <source>
        <dbReference type="ARBA" id="ARBA00004370"/>
    </source>
</evidence>
<dbReference type="GO" id="GO:0002725">
    <property type="term" value="P:negative regulation of T cell cytokine production"/>
    <property type="evidence" value="ECO:0007669"/>
    <property type="project" value="Ensembl"/>
</dbReference>